<sequence>MYGKVTLINFMHTCILCGGNLYIQYFDSILQLFLSKLKFVVKIPDWKSYEYSSQHSRLFAIDDQLFVHNNNGSVYILKDGELKFMKSISGSFYHFCGKSYVWNQNKQLIGRLNPDLSFKTVCKMKNVFELGYQAGGLLVFNDSSKQFSYHVDMFKSKSKILPYCQVTGIINDTFEVSGTTLDSEEQMRRNRAEDEFLAIQRKNKQFEYIFALTDRFIFYKTDFQNKLLKTENEFEKTANAKNTFTEKMKLNEMSFLTNKMVQMFVSILEVDQ</sequence>
<name>A0AA86NND4_9EUKA</name>
<keyword evidence="3" id="KW-1185">Reference proteome</keyword>
<protein>
    <submittedName>
        <fullName evidence="1">Uncharacterized protein</fullName>
    </submittedName>
</protein>
<organism evidence="1">
    <name type="scientific">Hexamita inflata</name>
    <dbReference type="NCBI Taxonomy" id="28002"/>
    <lineage>
        <taxon>Eukaryota</taxon>
        <taxon>Metamonada</taxon>
        <taxon>Diplomonadida</taxon>
        <taxon>Hexamitidae</taxon>
        <taxon>Hexamitinae</taxon>
        <taxon>Hexamita</taxon>
    </lineage>
</organism>
<reference evidence="1" key="1">
    <citation type="submission" date="2023-06" db="EMBL/GenBank/DDBJ databases">
        <authorList>
            <person name="Kurt Z."/>
        </authorList>
    </citation>
    <scope>NUCLEOTIDE SEQUENCE</scope>
</reference>
<dbReference type="Proteomes" id="UP001642409">
    <property type="component" value="Unassembled WGS sequence"/>
</dbReference>
<reference evidence="2 3" key="2">
    <citation type="submission" date="2024-07" db="EMBL/GenBank/DDBJ databases">
        <authorList>
            <person name="Akdeniz Z."/>
        </authorList>
    </citation>
    <scope>NUCLEOTIDE SEQUENCE [LARGE SCALE GENOMIC DNA]</scope>
</reference>
<accession>A0AA86NND4</accession>
<comment type="caution">
    <text evidence="1">The sequence shown here is derived from an EMBL/GenBank/DDBJ whole genome shotgun (WGS) entry which is preliminary data.</text>
</comment>
<dbReference type="AlphaFoldDB" id="A0AA86NND4"/>
<proteinExistence type="predicted"/>
<evidence type="ECO:0000313" key="2">
    <source>
        <dbReference type="EMBL" id="CAL6110037.1"/>
    </source>
</evidence>
<dbReference type="EMBL" id="CATOUU010000255">
    <property type="protein sequence ID" value="CAI9922577.1"/>
    <property type="molecule type" value="Genomic_DNA"/>
</dbReference>
<evidence type="ECO:0000313" key="3">
    <source>
        <dbReference type="Proteomes" id="UP001642409"/>
    </source>
</evidence>
<evidence type="ECO:0000313" key="1">
    <source>
        <dbReference type="EMBL" id="CAI9922577.1"/>
    </source>
</evidence>
<dbReference type="EMBL" id="CAXDID020000680">
    <property type="protein sequence ID" value="CAL6110037.1"/>
    <property type="molecule type" value="Genomic_DNA"/>
</dbReference>
<gene>
    <name evidence="1" type="ORF">HINF_LOCUS10222</name>
    <name evidence="2" type="ORF">HINF_LOCUS75729</name>
</gene>